<dbReference type="PROSITE" id="PS51257">
    <property type="entry name" value="PROKAR_LIPOPROTEIN"/>
    <property type="match status" value="1"/>
</dbReference>
<sequence>MKKTTTLILLSFFIITSCSTDIEINTPALQASVEGELFRTDFKKAVIKDDGRLMIIGHSGTETIRFYTATTKEGKYKLGQSNVESSFETMDSKFLSTAEESEGEIVITEISNNEITGTFYFKDLKDTEGNTKSFSNGWFYKVPIGDETPEDTPEVPNPCLTNATLTANVDGTPIETDTHSAESFGTDNSSILIKAANFKEEITIIFPIDAIPGTYSLTGSGDYSATYEYKKDKASAVSGEITIISHDQETRCISGTFYFSTGGDTEITEGVFDFGY</sequence>
<gene>
    <name evidence="1" type="ORF">ACFSTE_01975</name>
</gene>
<evidence type="ECO:0000313" key="1">
    <source>
        <dbReference type="EMBL" id="MFD2589579.1"/>
    </source>
</evidence>
<reference evidence="2" key="1">
    <citation type="journal article" date="2019" name="Int. J. Syst. Evol. Microbiol.">
        <title>The Global Catalogue of Microorganisms (GCM) 10K type strain sequencing project: providing services to taxonomists for standard genome sequencing and annotation.</title>
        <authorList>
            <consortium name="The Broad Institute Genomics Platform"/>
            <consortium name="The Broad Institute Genome Sequencing Center for Infectious Disease"/>
            <person name="Wu L."/>
            <person name="Ma J."/>
        </authorList>
    </citation>
    <scope>NUCLEOTIDE SEQUENCE [LARGE SCALE GENOMIC DNA]</scope>
    <source>
        <strain evidence="2">KCTC 42423</strain>
    </source>
</reference>
<comment type="caution">
    <text evidence="1">The sequence shown here is derived from an EMBL/GenBank/DDBJ whole genome shotgun (WGS) entry which is preliminary data.</text>
</comment>
<keyword evidence="2" id="KW-1185">Reference proteome</keyword>
<organism evidence="1 2">
    <name type="scientific">Aquimarina hainanensis</name>
    <dbReference type="NCBI Taxonomy" id="1578017"/>
    <lineage>
        <taxon>Bacteria</taxon>
        <taxon>Pseudomonadati</taxon>
        <taxon>Bacteroidota</taxon>
        <taxon>Flavobacteriia</taxon>
        <taxon>Flavobacteriales</taxon>
        <taxon>Flavobacteriaceae</taxon>
        <taxon>Aquimarina</taxon>
    </lineage>
</organism>
<dbReference type="EMBL" id="JBHULX010000001">
    <property type="protein sequence ID" value="MFD2589579.1"/>
    <property type="molecule type" value="Genomic_DNA"/>
</dbReference>
<evidence type="ECO:0000313" key="2">
    <source>
        <dbReference type="Proteomes" id="UP001597459"/>
    </source>
</evidence>
<proteinExistence type="predicted"/>
<dbReference type="Proteomes" id="UP001597459">
    <property type="component" value="Unassembled WGS sequence"/>
</dbReference>
<protein>
    <submittedName>
        <fullName evidence="1">DUF6252 family protein</fullName>
    </submittedName>
</protein>
<accession>A0ABW5N3Y1</accession>
<dbReference type="RefSeq" id="WP_378258212.1">
    <property type="nucleotide sequence ID" value="NZ_JBHSJV010000001.1"/>
</dbReference>
<dbReference type="Pfam" id="PF19765">
    <property type="entry name" value="DUF6252"/>
    <property type="match status" value="2"/>
</dbReference>
<dbReference type="InterPro" id="IPR046219">
    <property type="entry name" value="DUF6252"/>
</dbReference>
<name>A0ABW5N3Y1_9FLAO</name>